<organism evidence="5 6">
    <name type="scientific">Candidatus Colwellbacteria bacterium RBG_13_48_8</name>
    <dbReference type="NCBI Taxonomy" id="1797685"/>
    <lineage>
        <taxon>Bacteria</taxon>
        <taxon>Candidatus Colwelliibacteriota</taxon>
    </lineage>
</organism>
<keyword evidence="3" id="KW-0689">Ribosomal protein</keyword>
<dbReference type="EMBL" id="MHIT01000027">
    <property type="protein sequence ID" value="OGY56399.1"/>
    <property type="molecule type" value="Genomic_DNA"/>
</dbReference>
<evidence type="ECO:0000313" key="5">
    <source>
        <dbReference type="EMBL" id="OGY56399.1"/>
    </source>
</evidence>
<dbReference type="GO" id="GO:1990904">
    <property type="term" value="C:ribonucleoprotein complex"/>
    <property type="evidence" value="ECO:0007669"/>
    <property type="project" value="UniProtKB-KW"/>
</dbReference>
<sequence>MKQEQAKSYEISFLAHGEEAVGAVIKHLSQLGAEILGEEKIEQITLAYPIKKYTTAHFGCIRFSLNPDDVKSLKDTLKFEEGILRYLIVTPPIFKEESGQPKKSKYFQTDDKSRETFPPAGGAVSNEALEAKLEELSGSLAQEEQ</sequence>
<dbReference type="GO" id="GO:0006412">
    <property type="term" value="P:translation"/>
    <property type="evidence" value="ECO:0007669"/>
    <property type="project" value="UniProtKB-UniRule"/>
</dbReference>
<keyword evidence="3" id="KW-0694">RNA-binding</keyword>
<dbReference type="InterPro" id="IPR035980">
    <property type="entry name" value="Ribosomal_bS6_sf"/>
</dbReference>
<dbReference type="Pfam" id="PF01250">
    <property type="entry name" value="Ribosomal_S6"/>
    <property type="match status" value="1"/>
</dbReference>
<dbReference type="InterPro" id="IPR020814">
    <property type="entry name" value="Ribosomal_S6_plastid/chlpt"/>
</dbReference>
<keyword evidence="3" id="KW-0687">Ribonucleoprotein</keyword>
<dbReference type="GO" id="GO:0003735">
    <property type="term" value="F:structural constituent of ribosome"/>
    <property type="evidence" value="ECO:0007669"/>
    <property type="project" value="InterPro"/>
</dbReference>
<keyword evidence="3" id="KW-0699">rRNA-binding</keyword>
<evidence type="ECO:0000313" key="6">
    <source>
        <dbReference type="Proteomes" id="UP000177062"/>
    </source>
</evidence>
<proteinExistence type="inferred from homology"/>
<evidence type="ECO:0000256" key="3">
    <source>
        <dbReference type="HAMAP-Rule" id="MF_00360"/>
    </source>
</evidence>
<dbReference type="HAMAP" id="MF_00360">
    <property type="entry name" value="Ribosomal_bS6"/>
    <property type="match status" value="1"/>
</dbReference>
<reference evidence="5 6" key="1">
    <citation type="journal article" date="2016" name="Nat. Commun.">
        <title>Thousands of microbial genomes shed light on interconnected biogeochemical processes in an aquifer system.</title>
        <authorList>
            <person name="Anantharaman K."/>
            <person name="Brown C.T."/>
            <person name="Hug L.A."/>
            <person name="Sharon I."/>
            <person name="Castelle C.J."/>
            <person name="Probst A.J."/>
            <person name="Thomas B.C."/>
            <person name="Singh A."/>
            <person name="Wilkins M.J."/>
            <person name="Karaoz U."/>
            <person name="Brodie E.L."/>
            <person name="Williams K.H."/>
            <person name="Hubbard S.S."/>
            <person name="Banfield J.F."/>
        </authorList>
    </citation>
    <scope>NUCLEOTIDE SEQUENCE [LARGE SCALE GENOMIC DNA]</scope>
</reference>
<evidence type="ECO:0000256" key="1">
    <source>
        <dbReference type="ARBA" id="ARBA00009512"/>
    </source>
</evidence>
<accession>A0A1G1YVZ1</accession>
<dbReference type="CDD" id="cd00473">
    <property type="entry name" value="bS6"/>
    <property type="match status" value="1"/>
</dbReference>
<dbReference type="Proteomes" id="UP000177062">
    <property type="component" value="Unassembled WGS sequence"/>
</dbReference>
<dbReference type="AlphaFoldDB" id="A0A1G1YVZ1"/>
<evidence type="ECO:0000256" key="4">
    <source>
        <dbReference type="SAM" id="MobiDB-lite"/>
    </source>
</evidence>
<comment type="function">
    <text evidence="3">Binds together with bS18 to 16S ribosomal RNA.</text>
</comment>
<dbReference type="Gene3D" id="3.30.70.60">
    <property type="match status" value="1"/>
</dbReference>
<gene>
    <name evidence="3" type="primary">rpsF</name>
    <name evidence="5" type="ORF">A2Y84_01855</name>
</gene>
<dbReference type="InterPro" id="IPR014717">
    <property type="entry name" value="Transl_elong_EF1B/ribsomal_bS6"/>
</dbReference>
<dbReference type="GO" id="GO:0019843">
    <property type="term" value="F:rRNA binding"/>
    <property type="evidence" value="ECO:0007669"/>
    <property type="project" value="UniProtKB-UniRule"/>
</dbReference>
<comment type="caution">
    <text evidence="5">The sequence shown here is derived from an EMBL/GenBank/DDBJ whole genome shotgun (WGS) entry which is preliminary data.</text>
</comment>
<protein>
    <recommendedName>
        <fullName evidence="2 3">Small ribosomal subunit protein bS6</fullName>
    </recommendedName>
</protein>
<evidence type="ECO:0000256" key="2">
    <source>
        <dbReference type="ARBA" id="ARBA00035294"/>
    </source>
</evidence>
<feature type="region of interest" description="Disordered" evidence="4">
    <location>
        <begin position="97"/>
        <end position="125"/>
    </location>
</feature>
<comment type="similarity">
    <text evidence="1 3">Belongs to the bacterial ribosomal protein bS6 family.</text>
</comment>
<dbReference type="InterPro" id="IPR000529">
    <property type="entry name" value="Ribosomal_bS6"/>
</dbReference>
<name>A0A1G1YVZ1_9BACT</name>
<dbReference type="SUPFAM" id="SSF54995">
    <property type="entry name" value="Ribosomal protein S6"/>
    <property type="match status" value="1"/>
</dbReference>
<dbReference type="GO" id="GO:0005840">
    <property type="term" value="C:ribosome"/>
    <property type="evidence" value="ECO:0007669"/>
    <property type="project" value="UniProtKB-KW"/>
</dbReference>